<proteinExistence type="predicted"/>
<name>A0A9P7GE93_9AGAR</name>
<evidence type="ECO:0000313" key="1">
    <source>
        <dbReference type="EMBL" id="KAG5645402.1"/>
    </source>
</evidence>
<keyword evidence="2" id="KW-1185">Reference proteome</keyword>
<dbReference type="OrthoDB" id="2793621at2759"/>
<sequence>MAFPPKRTLSQDSDFSNTFEWLISFDTVTSDNLKYRQSIPSDIMRFDDLDFFSHSSSPITTLLGRTALGVDFDYSCLEGLDNQLLFHPTDAFAAICWAEAVDEPAGPLPDYLRSRLAPITSVDVERLVTSSDDLSESDTDESLTFTDDILPALQSRESFAPMKSLPNVTITAFDERTPLANPCYIPGESDISFPVHNYREQPKAPRIAAFRAYLPLRRKSSSLVA</sequence>
<protein>
    <submittedName>
        <fullName evidence="1">Uncharacterized protein</fullName>
    </submittedName>
</protein>
<reference evidence="1" key="1">
    <citation type="submission" date="2020-07" db="EMBL/GenBank/DDBJ databases">
        <authorList>
            <person name="Nieuwenhuis M."/>
            <person name="Van De Peppel L.J.J."/>
        </authorList>
    </citation>
    <scope>NUCLEOTIDE SEQUENCE</scope>
    <source>
        <strain evidence="1">AP01</strain>
        <tissue evidence="1">Mycelium</tissue>
    </source>
</reference>
<comment type="caution">
    <text evidence="1">The sequence shown here is derived from an EMBL/GenBank/DDBJ whole genome shotgun (WGS) entry which is preliminary data.</text>
</comment>
<organism evidence="1 2">
    <name type="scientific">Asterophora parasitica</name>
    <dbReference type="NCBI Taxonomy" id="117018"/>
    <lineage>
        <taxon>Eukaryota</taxon>
        <taxon>Fungi</taxon>
        <taxon>Dikarya</taxon>
        <taxon>Basidiomycota</taxon>
        <taxon>Agaricomycotina</taxon>
        <taxon>Agaricomycetes</taxon>
        <taxon>Agaricomycetidae</taxon>
        <taxon>Agaricales</taxon>
        <taxon>Tricholomatineae</taxon>
        <taxon>Lyophyllaceae</taxon>
        <taxon>Asterophora</taxon>
    </lineage>
</organism>
<dbReference type="AlphaFoldDB" id="A0A9P7GE93"/>
<dbReference type="EMBL" id="JABCKV010000040">
    <property type="protein sequence ID" value="KAG5645402.1"/>
    <property type="molecule type" value="Genomic_DNA"/>
</dbReference>
<evidence type="ECO:0000313" key="2">
    <source>
        <dbReference type="Proteomes" id="UP000775547"/>
    </source>
</evidence>
<reference evidence="1" key="2">
    <citation type="submission" date="2021-10" db="EMBL/GenBank/DDBJ databases">
        <title>Phylogenomics reveals ancestral predisposition of the termite-cultivated fungus Termitomyces towards a domesticated lifestyle.</title>
        <authorList>
            <person name="Auxier B."/>
            <person name="Grum-Grzhimaylo A."/>
            <person name="Cardenas M.E."/>
            <person name="Lodge J.D."/>
            <person name="Laessoe T."/>
            <person name="Pedersen O."/>
            <person name="Smith M.E."/>
            <person name="Kuyper T.W."/>
            <person name="Franco-Molano E.A."/>
            <person name="Baroni T.J."/>
            <person name="Aanen D.K."/>
        </authorList>
    </citation>
    <scope>NUCLEOTIDE SEQUENCE</scope>
    <source>
        <strain evidence="1">AP01</strain>
        <tissue evidence="1">Mycelium</tissue>
    </source>
</reference>
<dbReference type="Proteomes" id="UP000775547">
    <property type="component" value="Unassembled WGS sequence"/>
</dbReference>
<accession>A0A9P7GE93</accession>
<gene>
    <name evidence="1" type="ORF">DXG03_006226</name>
</gene>